<organism evidence="2 3">
    <name type="scientific">Ceratodon purpureus</name>
    <name type="common">Fire moss</name>
    <name type="synonym">Dicranum purpureum</name>
    <dbReference type="NCBI Taxonomy" id="3225"/>
    <lineage>
        <taxon>Eukaryota</taxon>
        <taxon>Viridiplantae</taxon>
        <taxon>Streptophyta</taxon>
        <taxon>Embryophyta</taxon>
        <taxon>Bryophyta</taxon>
        <taxon>Bryophytina</taxon>
        <taxon>Bryopsida</taxon>
        <taxon>Dicranidae</taxon>
        <taxon>Pseudoditrichales</taxon>
        <taxon>Ditrichaceae</taxon>
        <taxon>Ceratodon</taxon>
    </lineage>
</organism>
<sequence length="163" mass="17825">MSFISNIARFLGLETPPLMSKRSKSAGLDSVRPGVKNGRSRSGGNGGSGIGAKEGRTKSGGSDVAAEVLKEEEHFLEVEKLQELIDSLKSPPNVLTWEDFRDKYNLECGNLKDSSYFVTGQDFPAWIEYDSTTQVVAVFLTNGLLGLPAPELPLVIRLRCHRL</sequence>
<dbReference type="Proteomes" id="UP000822688">
    <property type="component" value="Chromosome V"/>
</dbReference>
<evidence type="ECO:0000313" key="2">
    <source>
        <dbReference type="EMBL" id="KAG0573742.1"/>
    </source>
</evidence>
<protein>
    <submittedName>
        <fullName evidence="2">Uncharacterized protein</fullName>
    </submittedName>
</protein>
<dbReference type="EMBL" id="CM026426">
    <property type="protein sequence ID" value="KAG0573742.1"/>
    <property type="molecule type" value="Genomic_DNA"/>
</dbReference>
<gene>
    <name evidence="2" type="ORF">KC19_VG205600</name>
</gene>
<feature type="compositionally biased region" description="Gly residues" evidence="1">
    <location>
        <begin position="41"/>
        <end position="52"/>
    </location>
</feature>
<proteinExistence type="predicted"/>
<evidence type="ECO:0000256" key="1">
    <source>
        <dbReference type="SAM" id="MobiDB-lite"/>
    </source>
</evidence>
<reference evidence="2" key="1">
    <citation type="submission" date="2020-06" db="EMBL/GenBank/DDBJ databases">
        <title>WGS assembly of Ceratodon purpureus strain R40.</title>
        <authorList>
            <person name="Carey S.B."/>
            <person name="Jenkins J."/>
            <person name="Shu S."/>
            <person name="Lovell J.T."/>
            <person name="Sreedasyam A."/>
            <person name="Maumus F."/>
            <person name="Tiley G.P."/>
            <person name="Fernandez-Pozo N."/>
            <person name="Barry K."/>
            <person name="Chen C."/>
            <person name="Wang M."/>
            <person name="Lipzen A."/>
            <person name="Daum C."/>
            <person name="Saski C.A."/>
            <person name="Payton A.C."/>
            <person name="Mcbreen J.C."/>
            <person name="Conrad R.E."/>
            <person name="Kollar L.M."/>
            <person name="Olsson S."/>
            <person name="Huttunen S."/>
            <person name="Landis J.B."/>
            <person name="Wickett N.J."/>
            <person name="Johnson M.G."/>
            <person name="Rensing S.A."/>
            <person name="Grimwood J."/>
            <person name="Schmutz J."/>
            <person name="Mcdaniel S.F."/>
        </authorList>
    </citation>
    <scope>NUCLEOTIDE SEQUENCE</scope>
    <source>
        <strain evidence="2">R40</strain>
    </source>
</reference>
<comment type="caution">
    <text evidence="2">The sequence shown here is derived from an EMBL/GenBank/DDBJ whole genome shotgun (WGS) entry which is preliminary data.</text>
</comment>
<feature type="region of interest" description="Disordered" evidence="1">
    <location>
        <begin position="20"/>
        <end position="63"/>
    </location>
</feature>
<accession>A0A8T0HS01</accession>
<name>A0A8T0HS01_CERPU</name>
<keyword evidence="3" id="KW-1185">Reference proteome</keyword>
<evidence type="ECO:0000313" key="3">
    <source>
        <dbReference type="Proteomes" id="UP000822688"/>
    </source>
</evidence>
<dbReference type="AlphaFoldDB" id="A0A8T0HS01"/>